<feature type="signal peptide" evidence="1">
    <location>
        <begin position="1"/>
        <end position="20"/>
    </location>
</feature>
<proteinExistence type="predicted"/>
<evidence type="ECO:0000313" key="2">
    <source>
        <dbReference type="EMBL" id="WPB84538.1"/>
    </source>
</evidence>
<dbReference type="EMBL" id="CP137852">
    <property type="protein sequence ID" value="WPB84538.1"/>
    <property type="molecule type" value="Genomic_DNA"/>
</dbReference>
<sequence>MFRPAALTLLAAMAASPAMAQVGTGSCNPHRANEVRCAVRIDIPGGNRVYNVVINATRMGAEARMTTDTYISTCGSAGQMVGRSNIANSGSSRVATFTNERNQAGMVAQALAGFCVETFLTTCSSNGQAANCQQVLNLGATKIEVR</sequence>
<feature type="chain" id="PRO_5046606009" evidence="1">
    <location>
        <begin position="21"/>
        <end position="146"/>
    </location>
</feature>
<accession>A0ABZ0PFM9</accession>
<dbReference type="PROSITE" id="PS51257">
    <property type="entry name" value="PROKAR_LIPOPROTEIN"/>
    <property type="match status" value="1"/>
</dbReference>
<evidence type="ECO:0000256" key="1">
    <source>
        <dbReference type="SAM" id="SignalP"/>
    </source>
</evidence>
<dbReference type="Proteomes" id="UP001305521">
    <property type="component" value="Chromosome"/>
</dbReference>
<keyword evidence="3" id="KW-1185">Reference proteome</keyword>
<organism evidence="2 3">
    <name type="scientific">Sediminicoccus rosea</name>
    <dbReference type="NCBI Taxonomy" id="1225128"/>
    <lineage>
        <taxon>Bacteria</taxon>
        <taxon>Pseudomonadati</taxon>
        <taxon>Pseudomonadota</taxon>
        <taxon>Alphaproteobacteria</taxon>
        <taxon>Acetobacterales</taxon>
        <taxon>Roseomonadaceae</taxon>
        <taxon>Sediminicoccus</taxon>
    </lineage>
</organism>
<dbReference type="RefSeq" id="WP_318648499.1">
    <property type="nucleotide sequence ID" value="NZ_CP137852.1"/>
</dbReference>
<reference evidence="2 3" key="1">
    <citation type="submission" date="2023-11" db="EMBL/GenBank/DDBJ databases">
        <title>Arctic aerobic anoxygenic photoheterotroph Sediminicoccus rosea KRV36 adapts its photosynthesis to long days of polar summer.</title>
        <authorList>
            <person name="Tomasch J."/>
            <person name="Kopejtka K."/>
            <person name="Bily T."/>
            <person name="Gardiner A.T."/>
            <person name="Gardian Z."/>
            <person name="Shivaramu S."/>
            <person name="Koblizek M."/>
            <person name="Engelhardt F."/>
            <person name="Kaftan D."/>
        </authorList>
    </citation>
    <scope>NUCLEOTIDE SEQUENCE [LARGE SCALE GENOMIC DNA]</scope>
    <source>
        <strain evidence="2 3">R-30</strain>
    </source>
</reference>
<name>A0ABZ0PFM9_9PROT</name>
<keyword evidence="1" id="KW-0732">Signal</keyword>
<evidence type="ECO:0000313" key="3">
    <source>
        <dbReference type="Proteomes" id="UP001305521"/>
    </source>
</evidence>
<gene>
    <name evidence="2" type="ORF">R9Z33_20875</name>
</gene>
<protein>
    <submittedName>
        <fullName evidence="2">Uncharacterized protein</fullName>
    </submittedName>
</protein>